<dbReference type="Pfam" id="PF00149">
    <property type="entry name" value="Metallophos"/>
    <property type="match status" value="1"/>
</dbReference>
<dbReference type="EMBL" id="MPJW01000089">
    <property type="protein sequence ID" value="OLU41277.1"/>
    <property type="molecule type" value="Genomic_DNA"/>
</dbReference>
<dbReference type="AlphaFoldDB" id="A0A1U7NHM7"/>
<evidence type="ECO:0000259" key="1">
    <source>
        <dbReference type="Pfam" id="PF00149"/>
    </source>
</evidence>
<dbReference type="SUPFAM" id="SSF56300">
    <property type="entry name" value="Metallo-dependent phosphatases"/>
    <property type="match status" value="1"/>
</dbReference>
<keyword evidence="3" id="KW-1185">Reference proteome</keyword>
<dbReference type="PANTHER" id="PTHR31302:SF0">
    <property type="entry name" value="TRANSMEMBRANE PROTEIN WITH METALLOPHOSPHOESTERASE DOMAIN"/>
    <property type="match status" value="1"/>
</dbReference>
<dbReference type="InterPro" id="IPR004843">
    <property type="entry name" value="Calcineurin-like_PHP"/>
</dbReference>
<comment type="caution">
    <text evidence="2">The sequence shown here is derived from an EMBL/GenBank/DDBJ whole genome shotgun (WGS) entry which is preliminary data.</text>
</comment>
<dbReference type="Proteomes" id="UP000186341">
    <property type="component" value="Unassembled WGS sequence"/>
</dbReference>
<evidence type="ECO:0000313" key="2">
    <source>
        <dbReference type="EMBL" id="OLU41277.1"/>
    </source>
</evidence>
<dbReference type="InterPro" id="IPR029052">
    <property type="entry name" value="Metallo-depent_PP-like"/>
</dbReference>
<sequence length="687" mass="78107">MIVHLSDLHITEGPSLSVVNQNLLDDIVKEVKARVPKDTEAVAKTAIVIVVTGDIFHQGPKYKIKTLGYKSAYELAEDFFDDLYDSLVDYDIKIYMAPGNHDKSRTKKTETLVDGCRLTMNNQTFNREKMGTFSLTNNTFKENYWSDFKECYLSNSGTGYLELANHILDKFGMKSISETFYLEELKFNDKKYCFVVMDTAWSCIGDKDIKNLMIGDFQIQDLVNRYHEKYPDANTKPDLTFIIAHHPYSFFNGRDEDYLYNQIILPIGFKADFYLCGHVHESKMNNLSTLHHTVTTLSAGIGWPETAIEAPGQSVGGVMGKGQNGMHCYGIYTFNLRENCVDVTIKEVDETAGFTYRSRQSKIGSVTVDDQYHYPINVYDQKCLTISVSNPSLAPGVFLSTELMNAIQKYVHGLTDLHKQVDELIDSYQTAITIEVMDLYKRQINYNSINRRKIKKLSALSDALYDRKTGPILIDAVNDNKPGSIGIEIEEFLYSDKVNAVVGRIFEAYLNELNNIYKLFFLNIIGSTDPKFKLRVHFRMIESKYLTNYSSSTGIKYKPINWKTSGSDEYACEPSGLDYGDLLKESFDSGNALIFTANANQVKIGPNKRWKDFITISLKKNWNTLILANLVLPVLTFGVSVTDESGQSLLKVLELFDFSEIVSMHLDQYRSFLDTRINDISFISTLT</sequence>
<feature type="domain" description="Calcineurin-like phosphoesterase" evidence="1">
    <location>
        <begin position="2"/>
        <end position="281"/>
    </location>
</feature>
<dbReference type="GO" id="GO:0016787">
    <property type="term" value="F:hydrolase activity"/>
    <property type="evidence" value="ECO:0007669"/>
    <property type="project" value="InterPro"/>
</dbReference>
<accession>A0A1U7NHM7</accession>
<protein>
    <recommendedName>
        <fullName evidence="1">Calcineurin-like phosphoesterase domain-containing protein</fullName>
    </recommendedName>
</protein>
<organism evidence="2 3">
    <name type="scientific">Ileibacterium valens</name>
    <dbReference type="NCBI Taxonomy" id="1862668"/>
    <lineage>
        <taxon>Bacteria</taxon>
        <taxon>Bacillati</taxon>
        <taxon>Bacillota</taxon>
        <taxon>Erysipelotrichia</taxon>
        <taxon>Erysipelotrichales</taxon>
        <taxon>Erysipelotrichaceae</taxon>
        <taxon>Ileibacterium</taxon>
    </lineage>
</organism>
<gene>
    <name evidence="2" type="ORF">BO222_03625</name>
</gene>
<dbReference type="Gene3D" id="3.60.21.10">
    <property type="match status" value="1"/>
</dbReference>
<proteinExistence type="predicted"/>
<reference evidence="2 3" key="1">
    <citation type="submission" date="2016-11" db="EMBL/GenBank/DDBJ databases">
        <title>Description of two novel members of the family Erysipelotrichaceae: Ileibacterium lipovorans gen. nov., sp. nov. and Dubosiella newyorkensis, gen. nov., sp. nov.</title>
        <authorList>
            <person name="Cox L.M."/>
            <person name="Sohn J."/>
            <person name="Tyrrell K.L."/>
            <person name="Citron D.M."/>
            <person name="Lawson P.A."/>
            <person name="Patel N.B."/>
            <person name="Iizumi T."/>
            <person name="Perez-Perez G.I."/>
            <person name="Goldstein E.J."/>
            <person name="Blaser M.J."/>
        </authorList>
    </citation>
    <scope>NUCLEOTIDE SEQUENCE [LARGE SCALE GENOMIC DNA]</scope>
    <source>
        <strain evidence="2 3">NYU-BL-A3</strain>
    </source>
</reference>
<dbReference type="InterPro" id="IPR051158">
    <property type="entry name" value="Metallophosphoesterase_sf"/>
</dbReference>
<name>A0A1U7NHM7_9FIRM</name>
<evidence type="ECO:0000313" key="3">
    <source>
        <dbReference type="Proteomes" id="UP000186341"/>
    </source>
</evidence>
<dbReference type="PANTHER" id="PTHR31302">
    <property type="entry name" value="TRANSMEMBRANE PROTEIN WITH METALLOPHOSPHOESTERASE DOMAIN-RELATED"/>
    <property type="match status" value="1"/>
</dbReference>